<keyword evidence="2" id="KW-1185">Reference proteome</keyword>
<name>A0ACC4E475_PURLI</name>
<sequence>MDDLRDLRQQVSTLRDAAKEKRQRSWFQSAATASAFSIARTTIDRIPDGPACLHRVRTFAFLNALWNESMLHACRTIDQRLESLHQRVEERERLNAKDLNALRGYHWEILQSKY</sequence>
<accession>A0ACC4E475</accession>
<organism evidence="1 2">
    <name type="scientific">Purpureocillium lilacinum</name>
    <name type="common">Paecilomyces lilacinus</name>
    <dbReference type="NCBI Taxonomy" id="33203"/>
    <lineage>
        <taxon>Eukaryota</taxon>
        <taxon>Fungi</taxon>
        <taxon>Dikarya</taxon>
        <taxon>Ascomycota</taxon>
        <taxon>Pezizomycotina</taxon>
        <taxon>Sordariomycetes</taxon>
        <taxon>Hypocreomycetidae</taxon>
        <taxon>Hypocreales</taxon>
        <taxon>Ophiocordycipitaceae</taxon>
        <taxon>Purpureocillium</taxon>
    </lineage>
</organism>
<dbReference type="EMBL" id="JBGNUJ010000002">
    <property type="protein sequence ID" value="KAL3963133.1"/>
    <property type="molecule type" value="Genomic_DNA"/>
</dbReference>
<proteinExistence type="predicted"/>
<reference evidence="1" key="1">
    <citation type="submission" date="2024-12" db="EMBL/GenBank/DDBJ databases">
        <title>Comparative genomics and development of molecular markers within Purpureocillium lilacinum and among Purpureocillium species.</title>
        <authorList>
            <person name="Yeh Z.-Y."/>
            <person name="Ni N.-T."/>
            <person name="Lo P.-H."/>
            <person name="Mushyakhwo K."/>
            <person name="Lin C.-F."/>
            <person name="Nai Y.-S."/>
        </authorList>
    </citation>
    <scope>NUCLEOTIDE SEQUENCE</scope>
    <source>
        <tissue evidence="1">Conidia</tissue>
    </source>
</reference>
<dbReference type="Proteomes" id="UP001638806">
    <property type="component" value="Unassembled WGS sequence"/>
</dbReference>
<gene>
    <name evidence="1" type="ORF">ACCO45_000137</name>
</gene>
<evidence type="ECO:0000313" key="1">
    <source>
        <dbReference type="EMBL" id="KAL3963133.1"/>
    </source>
</evidence>
<protein>
    <submittedName>
        <fullName evidence="1">Uncharacterized protein</fullName>
    </submittedName>
</protein>
<evidence type="ECO:0000313" key="2">
    <source>
        <dbReference type="Proteomes" id="UP001638806"/>
    </source>
</evidence>
<comment type="caution">
    <text evidence="1">The sequence shown here is derived from an EMBL/GenBank/DDBJ whole genome shotgun (WGS) entry which is preliminary data.</text>
</comment>